<evidence type="ECO:0000256" key="1">
    <source>
        <dbReference type="ARBA" id="ARBA00004141"/>
    </source>
</evidence>
<feature type="transmembrane region" description="Helical" evidence="5">
    <location>
        <begin position="144"/>
        <end position="160"/>
    </location>
</feature>
<dbReference type="PANTHER" id="PTHR38480:SF1">
    <property type="entry name" value="SLR0254 PROTEIN"/>
    <property type="match status" value="1"/>
</dbReference>
<reference evidence="7 10" key="2">
    <citation type="submission" date="2020-08" db="EMBL/GenBank/DDBJ databases">
        <title>Genomic Encyclopedia of Type Strains, Phase IV (KMG-IV): sequencing the most valuable type-strain genomes for metagenomic binning, comparative biology and taxonomic classification.</title>
        <authorList>
            <person name="Goeker M."/>
        </authorList>
    </citation>
    <scope>NUCLEOTIDE SEQUENCE [LARGE SCALE GENOMIC DNA]</scope>
    <source>
        <strain evidence="7 10">DSM 8510</strain>
    </source>
</reference>
<dbReference type="EMBL" id="WTYB01000001">
    <property type="protein sequence ID" value="MXP38079.1"/>
    <property type="molecule type" value="Genomic_DNA"/>
</dbReference>
<protein>
    <submittedName>
        <fullName evidence="7">RDD family membrane protein YckC</fullName>
    </submittedName>
    <submittedName>
        <fullName evidence="8">RDD family protein</fullName>
    </submittedName>
</protein>
<feature type="transmembrane region" description="Helical" evidence="5">
    <location>
        <begin position="82"/>
        <end position="101"/>
    </location>
</feature>
<dbReference type="Pfam" id="PF06271">
    <property type="entry name" value="RDD"/>
    <property type="match status" value="1"/>
</dbReference>
<evidence type="ECO:0000313" key="7">
    <source>
        <dbReference type="EMBL" id="MBB3774263.1"/>
    </source>
</evidence>
<evidence type="ECO:0000256" key="4">
    <source>
        <dbReference type="ARBA" id="ARBA00023136"/>
    </source>
</evidence>
<evidence type="ECO:0000313" key="10">
    <source>
        <dbReference type="Proteomes" id="UP000548685"/>
    </source>
</evidence>
<feature type="transmembrane region" description="Helical" evidence="5">
    <location>
        <begin position="36"/>
        <end position="57"/>
    </location>
</feature>
<dbReference type="PANTHER" id="PTHR38480">
    <property type="entry name" value="SLR0254 PROTEIN"/>
    <property type="match status" value="1"/>
</dbReference>
<reference evidence="8 9" key="1">
    <citation type="submission" date="2019-12" db="EMBL/GenBank/DDBJ databases">
        <title>Genomic-based taxomic classification of the family Erythrobacteraceae.</title>
        <authorList>
            <person name="Xu L."/>
        </authorList>
    </citation>
    <scope>NUCLEOTIDE SEQUENCE [LARGE SCALE GENOMIC DNA]</scope>
    <source>
        <strain evidence="8 9">JCM 10282</strain>
    </source>
</reference>
<evidence type="ECO:0000313" key="9">
    <source>
        <dbReference type="Proteomes" id="UP000430021"/>
    </source>
</evidence>
<dbReference type="InterPro" id="IPR010432">
    <property type="entry name" value="RDD"/>
</dbReference>
<evidence type="ECO:0000256" key="3">
    <source>
        <dbReference type="ARBA" id="ARBA00022989"/>
    </source>
</evidence>
<keyword evidence="10" id="KW-1185">Reference proteome</keyword>
<name>A0A6I4UKZ6_9SPHN</name>
<proteinExistence type="predicted"/>
<dbReference type="RefSeq" id="WP_160760156.1">
    <property type="nucleotide sequence ID" value="NZ_BAAADZ010000002.1"/>
</dbReference>
<dbReference type="AlphaFoldDB" id="A0A6I4UKZ6"/>
<dbReference type="Proteomes" id="UP000548685">
    <property type="component" value="Unassembled WGS sequence"/>
</dbReference>
<dbReference type="EMBL" id="JACICE010000001">
    <property type="protein sequence ID" value="MBB3774263.1"/>
    <property type="molecule type" value="Genomic_DNA"/>
</dbReference>
<evidence type="ECO:0000256" key="2">
    <source>
        <dbReference type="ARBA" id="ARBA00022692"/>
    </source>
</evidence>
<dbReference type="Proteomes" id="UP000430021">
    <property type="component" value="Unassembled WGS sequence"/>
</dbReference>
<keyword evidence="2 5" id="KW-0812">Transmembrane</keyword>
<organism evidence="8 9">
    <name type="scientific">Erythrobacter ramosus</name>
    <dbReference type="NCBI Taxonomy" id="35811"/>
    <lineage>
        <taxon>Bacteria</taxon>
        <taxon>Pseudomonadati</taxon>
        <taxon>Pseudomonadota</taxon>
        <taxon>Alphaproteobacteria</taxon>
        <taxon>Sphingomonadales</taxon>
        <taxon>Erythrobacteraceae</taxon>
        <taxon>Erythrobacter/Porphyrobacter group</taxon>
        <taxon>Erythrobacter</taxon>
    </lineage>
</organism>
<keyword evidence="3 5" id="KW-1133">Transmembrane helix</keyword>
<evidence type="ECO:0000256" key="5">
    <source>
        <dbReference type="SAM" id="Phobius"/>
    </source>
</evidence>
<gene>
    <name evidence="7" type="ORF">FHS52_000206</name>
    <name evidence="8" type="ORF">GRI59_05550</name>
</gene>
<accession>A0A6I4UKZ6</accession>
<feature type="transmembrane region" description="Helical" evidence="5">
    <location>
        <begin position="166"/>
        <end position="184"/>
    </location>
</feature>
<feature type="domain" description="RDD" evidence="6">
    <location>
        <begin position="30"/>
        <end position="196"/>
    </location>
</feature>
<sequence>MNKAAAAIKPDKRARTLITPEGLALPLTLASRGARAGALIIDMVIIVIGLIAFQWVMQALFEGVMEGIGFDPQQRLPGSAEFLVIISVLIGFAAWYGYFLVQELGPRGATLGKRLVGIRIAARGGGRLTPEAVIARNLLRDIEVFYPLIALLILIGLSSQGEDVGALGFVLTGWLLLFLLFPFFNRDCLRAGDIVAGTWVVERPRTRLAAVLSTQGAATAEGASEVTGVRYDFGEAELSIYGERELQTLERLLRDSQPDALKAVHATICRKIGWDPGAGDERAFLEAFYGQLRSRLEADMRFGKRKADKFS</sequence>
<evidence type="ECO:0000313" key="8">
    <source>
        <dbReference type="EMBL" id="MXP38079.1"/>
    </source>
</evidence>
<dbReference type="OrthoDB" id="9787732at2"/>
<comment type="subcellular location">
    <subcellularLocation>
        <location evidence="1">Membrane</location>
        <topology evidence="1">Multi-pass membrane protein</topology>
    </subcellularLocation>
</comment>
<keyword evidence="4 5" id="KW-0472">Membrane</keyword>
<dbReference type="GO" id="GO:0016020">
    <property type="term" value="C:membrane"/>
    <property type="evidence" value="ECO:0007669"/>
    <property type="project" value="UniProtKB-SubCell"/>
</dbReference>
<comment type="caution">
    <text evidence="8">The sequence shown here is derived from an EMBL/GenBank/DDBJ whole genome shotgun (WGS) entry which is preliminary data.</text>
</comment>
<evidence type="ECO:0000259" key="6">
    <source>
        <dbReference type="Pfam" id="PF06271"/>
    </source>
</evidence>